<dbReference type="CDD" id="cd06222">
    <property type="entry name" value="RNase_H_like"/>
    <property type="match status" value="1"/>
</dbReference>
<feature type="domain" description="Reverse transcriptase" evidence="1">
    <location>
        <begin position="264"/>
        <end position="364"/>
    </location>
</feature>
<gene>
    <name evidence="4" type="ORF">OsI_35837</name>
</gene>
<dbReference type="Proteomes" id="UP000007015">
    <property type="component" value="Chromosome 11"/>
</dbReference>
<dbReference type="InterPro" id="IPR053151">
    <property type="entry name" value="RNase_H-like"/>
</dbReference>
<evidence type="ECO:0008006" key="6">
    <source>
        <dbReference type="Google" id="ProtNLM"/>
    </source>
</evidence>
<dbReference type="SUPFAM" id="SSF56219">
    <property type="entry name" value="DNase I-like"/>
    <property type="match status" value="1"/>
</dbReference>
<keyword evidence="5" id="KW-1185">Reference proteome</keyword>
<dbReference type="Pfam" id="PF00078">
    <property type="entry name" value="RVT_1"/>
    <property type="match status" value="1"/>
</dbReference>
<name>B8BK40_ORYSI</name>
<dbReference type="CDD" id="cd01650">
    <property type="entry name" value="RT_nLTR_like"/>
    <property type="match status" value="1"/>
</dbReference>
<sequence>MGDFNEALWQFEHLSVRQRGEGQMLAFRELIQNCDLHDLGFSGVPFTYDNHREGRNNVRVRVDRALADDSWRDIFSESQVVHLTSPCSDHCPVQLKFSSEPQRSTRSKCLHYEICWERDAQSTAVIEETWKEVGDKQDLGKISSALGRVMGALRLWSRTKFKNIGRELEKARKILARLQASNSDRTELRRATDHMNELLYREEMLWLQCSRISWLKEGDRNTKFFHSRSVWRAKKNRISKLRDSSGTIQREMPEGTNDIAIELIPKTQQSIELKEFHPISLCNVLYKIVSKCLVNRLRPVLDDLISPNQSAFVPGRLITDNALLAFECFHYIQKSKRPDTAACAYKLDLSKAYDRVDWRFLEKEKVMEGSLSPVHVCRRAPGISHLMFADDTLLFFKANNDQARVTKKALHDYALGTGQLINPAKCSMLFSSATPAEVQNSISNTLQLTNVSFENKYLGFPTPEGRLSKGKFQSLQERIWKRIMMWGENFLSAGGKEIMLKAVIQAMSVYVMGVFKLPDSGSCRLIWVSDLIKPDGTWDSDRINQIFLPLDADLILNIRLSARQEEDFLSWHPDRLGVFSVRSAYHLALSLNEMASSSSSSDENLRKTWDCLWKSKVPQKVKIHAWKAASNSLPTMENKKKRNLEASEICKIQPPVPWTKPQLGWMKLNIDGSFDASLNQGGIGAILRNNAGSVIFSACGFIERCRSALEAELLACKEGIIMALQWTLLPICIETDCLEAVNLNQSANNVRSELAHLIREIGELISGNREITIKKMLRCQDTVSHFLANRGRTVSRSEFWPDNTYNLITHLVCEDSLID</sequence>
<dbReference type="PANTHER" id="PTHR47723:SF24">
    <property type="entry name" value="RNASE H TYPE-1 DOMAIN-CONTAINING PROTEIN"/>
    <property type="match status" value="1"/>
</dbReference>
<dbReference type="GO" id="GO:0004523">
    <property type="term" value="F:RNA-DNA hybrid ribonuclease activity"/>
    <property type="evidence" value="ECO:0007669"/>
    <property type="project" value="InterPro"/>
</dbReference>
<proteinExistence type="predicted"/>
<dbReference type="Gene3D" id="3.30.420.10">
    <property type="entry name" value="Ribonuclease H-like superfamily/Ribonuclease H"/>
    <property type="match status" value="1"/>
</dbReference>
<dbReference type="Pfam" id="PF13966">
    <property type="entry name" value="zf-RVT"/>
    <property type="match status" value="1"/>
</dbReference>
<dbReference type="STRING" id="39946.B8BK40"/>
<dbReference type="SUPFAM" id="SSF53098">
    <property type="entry name" value="Ribonuclease H-like"/>
    <property type="match status" value="1"/>
</dbReference>
<dbReference type="InterPro" id="IPR026960">
    <property type="entry name" value="RVT-Znf"/>
</dbReference>
<dbReference type="InterPro" id="IPR002156">
    <property type="entry name" value="RNaseH_domain"/>
</dbReference>
<dbReference type="OMA" id="HTITCAS"/>
<evidence type="ECO:0000259" key="1">
    <source>
        <dbReference type="Pfam" id="PF00078"/>
    </source>
</evidence>
<dbReference type="InterPro" id="IPR000477">
    <property type="entry name" value="RT_dom"/>
</dbReference>
<dbReference type="InterPro" id="IPR012337">
    <property type="entry name" value="RNaseH-like_sf"/>
</dbReference>
<feature type="domain" description="RNase H type-1" evidence="2">
    <location>
        <begin position="669"/>
        <end position="790"/>
    </location>
</feature>
<dbReference type="InterPro" id="IPR036691">
    <property type="entry name" value="Endo/exonu/phosph_ase_sf"/>
</dbReference>
<dbReference type="Pfam" id="PF13456">
    <property type="entry name" value="RVT_3"/>
    <property type="match status" value="1"/>
</dbReference>
<organism evidence="4 5">
    <name type="scientific">Oryza sativa subsp. indica</name>
    <name type="common">Rice</name>
    <dbReference type="NCBI Taxonomy" id="39946"/>
    <lineage>
        <taxon>Eukaryota</taxon>
        <taxon>Viridiplantae</taxon>
        <taxon>Streptophyta</taxon>
        <taxon>Embryophyta</taxon>
        <taxon>Tracheophyta</taxon>
        <taxon>Spermatophyta</taxon>
        <taxon>Magnoliopsida</taxon>
        <taxon>Liliopsida</taxon>
        <taxon>Poales</taxon>
        <taxon>Poaceae</taxon>
        <taxon>BOP clade</taxon>
        <taxon>Oryzoideae</taxon>
        <taxon>Oryzeae</taxon>
        <taxon>Oryzinae</taxon>
        <taxon>Oryza</taxon>
        <taxon>Oryza sativa</taxon>
    </lineage>
</organism>
<feature type="domain" description="Reverse transcriptase zinc-binding" evidence="3">
    <location>
        <begin position="579"/>
        <end position="651"/>
    </location>
</feature>
<dbReference type="InterPro" id="IPR044730">
    <property type="entry name" value="RNase_H-like_dom_plant"/>
</dbReference>
<dbReference type="Gramene" id="BGIOSGA035139-TA">
    <property type="protein sequence ID" value="BGIOSGA035139-PA"/>
    <property type="gene ID" value="BGIOSGA035139"/>
</dbReference>
<evidence type="ECO:0000259" key="3">
    <source>
        <dbReference type="Pfam" id="PF13966"/>
    </source>
</evidence>
<accession>B8BK40</accession>
<reference evidence="4 5" key="1">
    <citation type="journal article" date="2005" name="PLoS Biol.">
        <title>The genomes of Oryza sativa: a history of duplications.</title>
        <authorList>
            <person name="Yu J."/>
            <person name="Wang J."/>
            <person name="Lin W."/>
            <person name="Li S."/>
            <person name="Li H."/>
            <person name="Zhou J."/>
            <person name="Ni P."/>
            <person name="Dong W."/>
            <person name="Hu S."/>
            <person name="Zeng C."/>
            <person name="Zhang J."/>
            <person name="Zhang Y."/>
            <person name="Li R."/>
            <person name="Xu Z."/>
            <person name="Li S."/>
            <person name="Li X."/>
            <person name="Zheng H."/>
            <person name="Cong L."/>
            <person name="Lin L."/>
            <person name="Yin J."/>
            <person name="Geng J."/>
            <person name="Li G."/>
            <person name="Shi J."/>
            <person name="Liu J."/>
            <person name="Lv H."/>
            <person name="Li J."/>
            <person name="Wang J."/>
            <person name="Deng Y."/>
            <person name="Ran L."/>
            <person name="Shi X."/>
            <person name="Wang X."/>
            <person name="Wu Q."/>
            <person name="Li C."/>
            <person name="Ren X."/>
            <person name="Wang J."/>
            <person name="Wang X."/>
            <person name="Li D."/>
            <person name="Liu D."/>
            <person name="Zhang X."/>
            <person name="Ji Z."/>
            <person name="Zhao W."/>
            <person name="Sun Y."/>
            <person name="Zhang Z."/>
            <person name="Bao J."/>
            <person name="Han Y."/>
            <person name="Dong L."/>
            <person name="Ji J."/>
            <person name="Chen P."/>
            <person name="Wu S."/>
            <person name="Liu J."/>
            <person name="Xiao Y."/>
            <person name="Bu D."/>
            <person name="Tan J."/>
            <person name="Yang L."/>
            <person name="Ye C."/>
            <person name="Zhang J."/>
            <person name="Xu J."/>
            <person name="Zhou Y."/>
            <person name="Yu Y."/>
            <person name="Zhang B."/>
            <person name="Zhuang S."/>
            <person name="Wei H."/>
            <person name="Liu B."/>
            <person name="Lei M."/>
            <person name="Yu H."/>
            <person name="Li Y."/>
            <person name="Xu H."/>
            <person name="Wei S."/>
            <person name="He X."/>
            <person name="Fang L."/>
            <person name="Zhang Z."/>
            <person name="Zhang Y."/>
            <person name="Huang X."/>
            <person name="Su Z."/>
            <person name="Tong W."/>
            <person name="Li J."/>
            <person name="Tong Z."/>
            <person name="Li S."/>
            <person name="Ye J."/>
            <person name="Wang L."/>
            <person name="Fang L."/>
            <person name="Lei T."/>
            <person name="Chen C."/>
            <person name="Chen H."/>
            <person name="Xu Z."/>
            <person name="Li H."/>
            <person name="Huang H."/>
            <person name="Zhang F."/>
            <person name="Xu H."/>
            <person name="Li N."/>
            <person name="Zhao C."/>
            <person name="Li S."/>
            <person name="Dong L."/>
            <person name="Huang Y."/>
            <person name="Li L."/>
            <person name="Xi Y."/>
            <person name="Qi Q."/>
            <person name="Li W."/>
            <person name="Zhang B."/>
            <person name="Hu W."/>
            <person name="Zhang Y."/>
            <person name="Tian X."/>
            <person name="Jiao Y."/>
            <person name="Liang X."/>
            <person name="Jin J."/>
            <person name="Gao L."/>
            <person name="Zheng W."/>
            <person name="Hao B."/>
            <person name="Liu S."/>
            <person name="Wang W."/>
            <person name="Yuan L."/>
            <person name="Cao M."/>
            <person name="McDermott J."/>
            <person name="Samudrala R."/>
            <person name="Wang J."/>
            <person name="Wong G.K."/>
            <person name="Yang H."/>
        </authorList>
    </citation>
    <scope>NUCLEOTIDE SEQUENCE [LARGE SCALE GENOMIC DNA]</scope>
    <source>
        <strain evidence="5">cv. 93-11</strain>
    </source>
</reference>
<protein>
    <recommendedName>
        <fullName evidence="6">Retrotransposon protein, putative, unclassified</fullName>
    </recommendedName>
</protein>
<dbReference type="GO" id="GO:0003676">
    <property type="term" value="F:nucleic acid binding"/>
    <property type="evidence" value="ECO:0007669"/>
    <property type="project" value="InterPro"/>
</dbReference>
<dbReference type="EMBL" id="CM000136">
    <property type="protein sequence ID" value="EEC68026.1"/>
    <property type="molecule type" value="Genomic_DNA"/>
</dbReference>
<dbReference type="HOGENOM" id="CLU_345268_0_0_1"/>
<dbReference type="AlphaFoldDB" id="B8BK40"/>
<evidence type="ECO:0000313" key="5">
    <source>
        <dbReference type="Proteomes" id="UP000007015"/>
    </source>
</evidence>
<dbReference type="PANTHER" id="PTHR47723">
    <property type="entry name" value="OS05G0353850 PROTEIN"/>
    <property type="match status" value="1"/>
</dbReference>
<dbReference type="Gene3D" id="3.60.10.10">
    <property type="entry name" value="Endonuclease/exonuclease/phosphatase"/>
    <property type="match status" value="1"/>
</dbReference>
<evidence type="ECO:0000259" key="2">
    <source>
        <dbReference type="Pfam" id="PF13456"/>
    </source>
</evidence>
<dbReference type="InterPro" id="IPR036397">
    <property type="entry name" value="RNaseH_sf"/>
</dbReference>
<evidence type="ECO:0000313" key="4">
    <source>
        <dbReference type="EMBL" id="EEC68026.1"/>
    </source>
</evidence>